<evidence type="ECO:0000256" key="5">
    <source>
        <dbReference type="SAM" id="MobiDB-lite"/>
    </source>
</evidence>
<dbReference type="Pfam" id="PF00128">
    <property type="entry name" value="Alpha-amylase"/>
    <property type="match status" value="1"/>
</dbReference>
<dbReference type="Gene3D" id="2.60.40.1180">
    <property type="entry name" value="Golgi alpha-mannosidase II"/>
    <property type="match status" value="1"/>
</dbReference>
<dbReference type="Pfam" id="PF02922">
    <property type="entry name" value="CBM_48"/>
    <property type="match status" value="1"/>
</dbReference>
<reference evidence="7 8" key="1">
    <citation type="submission" date="2019-05" db="EMBL/GenBank/DDBJ databases">
        <title>The compact genome of Giardia muris reveals important steps in the evolution of intestinal protozoan parasites.</title>
        <authorList>
            <person name="Xu F."/>
            <person name="Jimenez-Gonzalez A."/>
            <person name="Einarsson E."/>
            <person name="Astvaldsson A."/>
            <person name="Peirasmaki D."/>
            <person name="Eckmann L."/>
            <person name="Andersson J.O."/>
            <person name="Svard S.G."/>
            <person name="Jerlstrom-Hultqvist J."/>
        </authorList>
    </citation>
    <scope>NUCLEOTIDE SEQUENCE [LARGE SCALE GENOMIC DNA]</scope>
    <source>
        <strain evidence="7 8">Roberts-Thomson</strain>
    </source>
</reference>
<gene>
    <name evidence="7" type="ORF">GMRT_16302</name>
</gene>
<dbReference type="GO" id="GO:0043169">
    <property type="term" value="F:cation binding"/>
    <property type="evidence" value="ECO:0007669"/>
    <property type="project" value="InterPro"/>
</dbReference>
<dbReference type="Proteomes" id="UP000315496">
    <property type="component" value="Chromosome 1"/>
</dbReference>
<proteinExistence type="inferred from homology"/>
<dbReference type="InterPro" id="IPR013780">
    <property type="entry name" value="Glyco_hydro_b"/>
</dbReference>
<evidence type="ECO:0000256" key="4">
    <source>
        <dbReference type="ARBA" id="ARBA00022679"/>
    </source>
</evidence>
<dbReference type="EC" id="2.4.1.18" evidence="3"/>
<organism evidence="7 8">
    <name type="scientific">Giardia muris</name>
    <dbReference type="NCBI Taxonomy" id="5742"/>
    <lineage>
        <taxon>Eukaryota</taxon>
        <taxon>Metamonada</taxon>
        <taxon>Diplomonadida</taxon>
        <taxon>Hexamitidae</taxon>
        <taxon>Giardiinae</taxon>
        <taxon>Giardia</taxon>
    </lineage>
</organism>
<evidence type="ECO:0000313" key="8">
    <source>
        <dbReference type="Proteomes" id="UP000315496"/>
    </source>
</evidence>
<evidence type="ECO:0000313" key="7">
    <source>
        <dbReference type="EMBL" id="TNJ29648.1"/>
    </source>
</evidence>
<dbReference type="GO" id="GO:0004553">
    <property type="term" value="F:hydrolase activity, hydrolyzing O-glycosyl compounds"/>
    <property type="evidence" value="ECO:0007669"/>
    <property type="project" value="InterPro"/>
</dbReference>
<name>A0A4Z1T1S1_GIAMU</name>
<dbReference type="SUPFAM" id="SSF81296">
    <property type="entry name" value="E set domains"/>
    <property type="match status" value="1"/>
</dbReference>
<protein>
    <recommendedName>
        <fullName evidence="3">1,4-alpha-glucan branching enzyme</fullName>
        <ecNumber evidence="3">2.4.1.18</ecNumber>
    </recommendedName>
</protein>
<keyword evidence="4" id="KW-0808">Transferase</keyword>
<dbReference type="PANTHER" id="PTHR43651">
    <property type="entry name" value="1,4-ALPHA-GLUCAN-BRANCHING ENZYME"/>
    <property type="match status" value="1"/>
</dbReference>
<dbReference type="GO" id="GO:0003844">
    <property type="term" value="F:1,4-alpha-glucan branching enzyme activity"/>
    <property type="evidence" value="ECO:0007669"/>
    <property type="project" value="UniProtKB-EC"/>
</dbReference>
<dbReference type="EMBL" id="VDLU01000001">
    <property type="protein sequence ID" value="TNJ29648.1"/>
    <property type="molecule type" value="Genomic_DNA"/>
</dbReference>
<dbReference type="Gene3D" id="3.20.20.80">
    <property type="entry name" value="Glycosidases"/>
    <property type="match status" value="1"/>
</dbReference>
<dbReference type="InterPro" id="IPR017853">
    <property type="entry name" value="GH"/>
</dbReference>
<dbReference type="InterPro" id="IPR004193">
    <property type="entry name" value="Glyco_hydro_13_N"/>
</dbReference>
<dbReference type="InterPro" id="IPR013783">
    <property type="entry name" value="Ig-like_fold"/>
</dbReference>
<dbReference type="SUPFAM" id="SSF51445">
    <property type="entry name" value="(Trans)glycosidases"/>
    <property type="match status" value="1"/>
</dbReference>
<dbReference type="SUPFAM" id="SSF51011">
    <property type="entry name" value="Glycosyl hydrolase domain"/>
    <property type="match status" value="1"/>
</dbReference>
<dbReference type="PANTHER" id="PTHR43651:SF3">
    <property type="entry name" value="1,4-ALPHA-GLUCAN-BRANCHING ENZYME"/>
    <property type="match status" value="1"/>
</dbReference>
<dbReference type="AlphaFoldDB" id="A0A4Z1T1S1"/>
<accession>A0A4Z1T1S1</accession>
<feature type="region of interest" description="Disordered" evidence="5">
    <location>
        <begin position="756"/>
        <end position="777"/>
    </location>
</feature>
<dbReference type="CDD" id="cd11321">
    <property type="entry name" value="AmyAc_bac_euk_BE"/>
    <property type="match status" value="1"/>
</dbReference>
<dbReference type="GO" id="GO:0005737">
    <property type="term" value="C:cytoplasm"/>
    <property type="evidence" value="ECO:0007669"/>
    <property type="project" value="TreeGrafter"/>
</dbReference>
<evidence type="ECO:0000256" key="2">
    <source>
        <dbReference type="ARBA" id="ARBA00009000"/>
    </source>
</evidence>
<dbReference type="Gene3D" id="2.60.40.10">
    <property type="entry name" value="Immunoglobulins"/>
    <property type="match status" value="1"/>
</dbReference>
<keyword evidence="8" id="KW-1185">Reference proteome</keyword>
<dbReference type="OrthoDB" id="196493at2759"/>
<dbReference type="InterPro" id="IPR014756">
    <property type="entry name" value="Ig_E-set"/>
</dbReference>
<dbReference type="SMART" id="SM00642">
    <property type="entry name" value="Aamy"/>
    <property type="match status" value="1"/>
</dbReference>
<comment type="similarity">
    <text evidence="2">Belongs to the glycosyl hydrolase 13 family. GlgB subfamily.</text>
</comment>
<dbReference type="GO" id="GO:0005975">
    <property type="term" value="P:carbohydrate metabolic process"/>
    <property type="evidence" value="ECO:0007669"/>
    <property type="project" value="InterPro"/>
</dbReference>
<dbReference type="VEuPathDB" id="GiardiaDB:GMRT_16302"/>
<evidence type="ECO:0000256" key="3">
    <source>
        <dbReference type="ARBA" id="ARBA00012541"/>
    </source>
</evidence>
<feature type="domain" description="Glycosyl hydrolase family 13 catalytic" evidence="6">
    <location>
        <begin position="215"/>
        <end position="602"/>
    </location>
</feature>
<evidence type="ECO:0000259" key="6">
    <source>
        <dbReference type="SMART" id="SM00642"/>
    </source>
</evidence>
<sequence length="777" mass="90469">MPIPLVADSLTPQLLAMTGDEILDVDPYIKDYVGVWRDRWADFCHMLRYVNADLGGMDKVSDYTTYGFFFEHKGKAYTLFEVEQILPLCGQRSEGELYLVYQEWAPNAEYLAVVGDFNYWDTHAHPAERLEFGLWRCRIPFYWDETQQRMHCPIHDRAKYKIYMELGADHKPAYRIPQHAIRAVHNGELGVLDPEFYCPEHPYQFKYPSPGHLREVIPRIYECHVGMSSEEPKINTYRDFADTLLPRIKEKGYNIIQIMAIQEHSYYGSFGYQVTSFFAPSSRYGTADDFKYLVDKAHELGIAVLLDLVHSHASKNVDDGIALWDGSDLYFYADDHPLWDSKVFNYKNPETLRFLLQNVRWWLQEFKIDGFRFDGVMSLMYFHRSAGVGYTGRYGEYFDEPQCAVDVGGMTYLRLAHLLIKLIEMTENRDILTIAEDVSGYPCMATPLLKTGIGFDYRFQMAVPDMWIKLMKQGFDIGLADEGIVDVMHIAHVLTNRRWQERHIVYCECHDQALVGDKTLSMWLLNENIYDNMSIFRCNDRTKRAIRLHKLIRLLTIGLGGEGYLAFFGNEFGHPEWLDFPREGNNWSYHYCRRLWNLDYWGKDGSTTRYADLGLFDQALMHLNEKYQWNKEREFVTRMDNVEKLLSFERSSLLFVVSIHPFNPPYPAIIPVRKQGKYEVIFHTNEPRHGGDGEGTQIGDVISSHNKLNKESNDLSADEWDAKMNGLIYYIRLWIRPQTGYVLRYLGEEGVAVPATGKTKDDIFPPEVEPEGKDDTK</sequence>
<dbReference type="InterPro" id="IPR006048">
    <property type="entry name" value="A-amylase/branching_C"/>
</dbReference>
<evidence type="ECO:0000256" key="1">
    <source>
        <dbReference type="ARBA" id="ARBA00000826"/>
    </source>
</evidence>
<comment type="catalytic activity">
    <reaction evidence="1">
        <text>Transfers a segment of a (1-&gt;4)-alpha-D-glucan chain to a primary hydroxy group in a similar glucan chain.</text>
        <dbReference type="EC" id="2.4.1.18"/>
    </reaction>
</comment>
<comment type="caution">
    <text evidence="7">The sequence shown here is derived from an EMBL/GenBank/DDBJ whole genome shotgun (WGS) entry which is preliminary data.</text>
</comment>
<dbReference type="InterPro" id="IPR006047">
    <property type="entry name" value="GH13_cat_dom"/>
</dbReference>
<dbReference type="Pfam" id="PF02806">
    <property type="entry name" value="Alpha-amylase_C"/>
    <property type="match status" value="1"/>
</dbReference>